<sequence length="235" mass="25186">MATLDSTPTTNNWDHYQSPLYRSNGSIDEFELVEGTFVLPVAEDPPTDPEELRLWSPVVIVRGHAPYRKKTVHFKASKSGAPPVLARPESVGALAFLGGTLAFQQPLMDTSLAKFVWEGMGSYSFVENCRSDPDDGFVLTGVPWTTANQAVNYSTGVSGNPQFGAVARAGADAKFGWAVGQAISLNDPAYNYNVATYIPGKFFGSGLLNGEIEIVPAYSSGVQTRNLYPPSGLGS</sequence>
<gene>
    <name evidence="1" type="ORF">SOIL9_55620</name>
</gene>
<protein>
    <submittedName>
        <fullName evidence="1">Uncharacterized protein</fullName>
    </submittedName>
</protein>
<keyword evidence="2" id="KW-1185">Reference proteome</keyword>
<name>A0A6P2CYE1_9BACT</name>
<dbReference type="RefSeq" id="WP_162667055.1">
    <property type="nucleotide sequence ID" value="NZ_LR593886.1"/>
</dbReference>
<proteinExistence type="predicted"/>
<evidence type="ECO:0000313" key="2">
    <source>
        <dbReference type="Proteomes" id="UP000464178"/>
    </source>
</evidence>
<dbReference type="KEGG" id="gms:SOIL9_55620"/>
<reference evidence="1 2" key="1">
    <citation type="submission" date="2019-05" db="EMBL/GenBank/DDBJ databases">
        <authorList>
            <consortium name="Science for Life Laboratories"/>
        </authorList>
    </citation>
    <scope>NUCLEOTIDE SEQUENCE [LARGE SCALE GENOMIC DNA]</scope>
    <source>
        <strain evidence="1">Soil9</strain>
    </source>
</reference>
<dbReference type="Proteomes" id="UP000464178">
    <property type="component" value="Chromosome"/>
</dbReference>
<organism evidence="1 2">
    <name type="scientific">Gemmata massiliana</name>
    <dbReference type="NCBI Taxonomy" id="1210884"/>
    <lineage>
        <taxon>Bacteria</taxon>
        <taxon>Pseudomonadati</taxon>
        <taxon>Planctomycetota</taxon>
        <taxon>Planctomycetia</taxon>
        <taxon>Gemmatales</taxon>
        <taxon>Gemmataceae</taxon>
        <taxon>Gemmata</taxon>
    </lineage>
</organism>
<dbReference type="AlphaFoldDB" id="A0A6P2CYE1"/>
<dbReference type="EMBL" id="LR593886">
    <property type="protein sequence ID" value="VTR92152.1"/>
    <property type="molecule type" value="Genomic_DNA"/>
</dbReference>
<evidence type="ECO:0000313" key="1">
    <source>
        <dbReference type="EMBL" id="VTR92152.1"/>
    </source>
</evidence>
<accession>A0A6P2CYE1</accession>